<dbReference type="InterPro" id="IPR015001">
    <property type="entry name" value="DUF1850"/>
</dbReference>
<dbReference type="RefSeq" id="WP_163734067.1">
    <property type="nucleotide sequence ID" value="NZ_JAAGOA010000003.1"/>
</dbReference>
<proteinExistence type="predicted"/>
<keyword evidence="2" id="KW-1185">Reference proteome</keyword>
<accession>A0A6L9S2L6</accession>
<dbReference type="EMBL" id="JAAGOA010000003">
    <property type="protein sequence ID" value="NED99704.1"/>
    <property type="molecule type" value="Genomic_DNA"/>
</dbReference>
<reference evidence="1 2" key="1">
    <citation type="submission" date="2020-02" db="EMBL/GenBank/DDBJ databases">
        <authorList>
            <person name="Li X.-J."/>
            <person name="Han X.-M."/>
        </authorList>
    </citation>
    <scope>NUCLEOTIDE SEQUENCE [LARGE SCALE GENOMIC DNA]</scope>
    <source>
        <strain evidence="1 2">CCTCC AB 2017055</strain>
    </source>
</reference>
<evidence type="ECO:0000313" key="1">
    <source>
        <dbReference type="EMBL" id="NED99704.1"/>
    </source>
</evidence>
<protein>
    <submittedName>
        <fullName evidence="1">DUF1850 domain-containing protein</fullName>
    </submittedName>
</protein>
<dbReference type="Proteomes" id="UP000475214">
    <property type="component" value="Unassembled WGS sequence"/>
</dbReference>
<evidence type="ECO:0000313" key="2">
    <source>
        <dbReference type="Proteomes" id="UP000475214"/>
    </source>
</evidence>
<organism evidence="1 2">
    <name type="scientific">Phytoactinopolyspora halotolerans</name>
    <dbReference type="NCBI Taxonomy" id="1981512"/>
    <lineage>
        <taxon>Bacteria</taxon>
        <taxon>Bacillati</taxon>
        <taxon>Actinomycetota</taxon>
        <taxon>Actinomycetes</taxon>
        <taxon>Jiangellales</taxon>
        <taxon>Jiangellaceae</taxon>
        <taxon>Phytoactinopolyspora</taxon>
    </lineage>
</organism>
<comment type="caution">
    <text evidence="1">The sequence shown here is derived from an EMBL/GenBank/DDBJ whole genome shotgun (WGS) entry which is preliminary data.</text>
</comment>
<gene>
    <name evidence="1" type="ORF">G1H10_05945</name>
</gene>
<sequence length="176" mass="19069">MNRSRISRVARIALAAAAAPALVLIALAWPVWPALSIAPDGGTAGYVRLDDGEAFGLTFVHSVDHLPIQDWYHVEDGRIVQDSTRLVQFGAGMGHMPGVGTGHDAGDWWEIRGLEREIGDLVLRVGSAAVDHRLQVGDTHVALSRCWERQRVTVRPVRVSTLQLMTSSIDGVSCGE</sequence>
<name>A0A6L9S2L6_9ACTN</name>
<dbReference type="AlphaFoldDB" id="A0A6L9S2L6"/>
<dbReference type="Pfam" id="PF08905">
    <property type="entry name" value="DUF1850"/>
    <property type="match status" value="1"/>
</dbReference>